<dbReference type="SUPFAM" id="SSF55874">
    <property type="entry name" value="ATPase domain of HSP90 chaperone/DNA topoisomerase II/histidine kinase"/>
    <property type="match status" value="1"/>
</dbReference>
<dbReference type="SMART" id="SM00388">
    <property type="entry name" value="HisKA"/>
    <property type="match status" value="1"/>
</dbReference>
<dbReference type="Proteomes" id="UP001277761">
    <property type="component" value="Unassembled WGS sequence"/>
</dbReference>
<keyword evidence="9" id="KW-0902">Two-component regulatory system</keyword>
<dbReference type="SUPFAM" id="SSF158472">
    <property type="entry name" value="HAMP domain-like"/>
    <property type="match status" value="1"/>
</dbReference>
<keyword evidence="5" id="KW-0808">Transferase</keyword>
<sequence length="375" mass="39471">MPRRARRRLPLRARLTATSTALFAIGTSVVLAVAYGILDRHLGRTLPSDLAAPILSDAALQLALTLVGITLLAGAAGWWAAGRALRPLKRVTATARRVSDEQLDERLALDGPRDEVRELADTFDAMLDRLAAGIDRQRRFVANAGHELRTPLTALRTDIEVTLADPDADVAALRRMGEQALGDVDELEGLLASLLALARAQRAPLQRRPVALDGLVRTALADLPGDAPAVELEAAPAPVVGDPALLARVVANLLDNACRYNRPGGWVRVATERAAGRGPGAGTAVLRVANTGPRVDPDDLERLTAPFERLGRHGDGRNHGLGLSIVAAVVRAHGGDLTLAARPEGGLEVTVRLPGDDADAPSYAQLTAQGVASST</sequence>
<comment type="subcellular location">
    <subcellularLocation>
        <location evidence="2">Cell membrane</location>
    </subcellularLocation>
</comment>
<feature type="domain" description="HAMP" evidence="13">
    <location>
        <begin position="82"/>
        <end position="135"/>
    </location>
</feature>
<dbReference type="InterPro" id="IPR036890">
    <property type="entry name" value="HATPase_C_sf"/>
</dbReference>
<evidence type="ECO:0000256" key="2">
    <source>
        <dbReference type="ARBA" id="ARBA00004236"/>
    </source>
</evidence>
<dbReference type="PANTHER" id="PTHR45436">
    <property type="entry name" value="SENSOR HISTIDINE KINASE YKOH"/>
    <property type="match status" value="1"/>
</dbReference>
<evidence type="ECO:0000256" key="3">
    <source>
        <dbReference type="ARBA" id="ARBA00012438"/>
    </source>
</evidence>
<dbReference type="CDD" id="cd06225">
    <property type="entry name" value="HAMP"/>
    <property type="match status" value="1"/>
</dbReference>
<organism evidence="14 15">
    <name type="scientific">Patulibacter brassicae</name>
    <dbReference type="NCBI Taxonomy" id="1705717"/>
    <lineage>
        <taxon>Bacteria</taxon>
        <taxon>Bacillati</taxon>
        <taxon>Actinomycetota</taxon>
        <taxon>Thermoleophilia</taxon>
        <taxon>Solirubrobacterales</taxon>
        <taxon>Patulibacteraceae</taxon>
        <taxon>Patulibacter</taxon>
    </lineage>
</organism>
<keyword evidence="4" id="KW-0597">Phosphoprotein</keyword>
<evidence type="ECO:0000256" key="6">
    <source>
        <dbReference type="ARBA" id="ARBA00022692"/>
    </source>
</evidence>
<keyword evidence="7 14" id="KW-0418">Kinase</keyword>
<dbReference type="CDD" id="cd00082">
    <property type="entry name" value="HisKA"/>
    <property type="match status" value="1"/>
</dbReference>
<evidence type="ECO:0000259" key="12">
    <source>
        <dbReference type="PROSITE" id="PS50109"/>
    </source>
</evidence>
<dbReference type="EMBL" id="JAXAVX010000005">
    <property type="protein sequence ID" value="MDX8152314.1"/>
    <property type="molecule type" value="Genomic_DNA"/>
</dbReference>
<dbReference type="RefSeq" id="WP_319954468.1">
    <property type="nucleotide sequence ID" value="NZ_JAXAVX010000005.1"/>
</dbReference>
<reference evidence="14 15" key="1">
    <citation type="submission" date="2023-11" db="EMBL/GenBank/DDBJ databases">
        <authorList>
            <person name="Xu M."/>
            <person name="Jiang T."/>
        </authorList>
    </citation>
    <scope>NUCLEOTIDE SEQUENCE [LARGE SCALE GENOMIC DNA]</scope>
    <source>
        <strain evidence="14 15">SD</strain>
    </source>
</reference>
<dbReference type="InterPro" id="IPR004358">
    <property type="entry name" value="Sig_transdc_His_kin-like_C"/>
</dbReference>
<dbReference type="InterPro" id="IPR050428">
    <property type="entry name" value="TCS_sensor_his_kinase"/>
</dbReference>
<dbReference type="EC" id="2.7.13.3" evidence="3"/>
<keyword evidence="10 11" id="KW-0472">Membrane</keyword>
<dbReference type="SMART" id="SM00387">
    <property type="entry name" value="HATPase_c"/>
    <property type="match status" value="1"/>
</dbReference>
<evidence type="ECO:0000256" key="8">
    <source>
        <dbReference type="ARBA" id="ARBA00022989"/>
    </source>
</evidence>
<evidence type="ECO:0000256" key="5">
    <source>
        <dbReference type="ARBA" id="ARBA00022679"/>
    </source>
</evidence>
<dbReference type="PROSITE" id="PS50885">
    <property type="entry name" value="HAMP"/>
    <property type="match status" value="1"/>
</dbReference>
<dbReference type="Pfam" id="PF00672">
    <property type="entry name" value="HAMP"/>
    <property type="match status" value="1"/>
</dbReference>
<keyword evidence="8 11" id="KW-1133">Transmembrane helix</keyword>
<dbReference type="SMART" id="SM00304">
    <property type="entry name" value="HAMP"/>
    <property type="match status" value="1"/>
</dbReference>
<dbReference type="SUPFAM" id="SSF47384">
    <property type="entry name" value="Homodimeric domain of signal transducing histidine kinase"/>
    <property type="match status" value="1"/>
</dbReference>
<dbReference type="Gene3D" id="3.30.565.10">
    <property type="entry name" value="Histidine kinase-like ATPase, C-terminal domain"/>
    <property type="match status" value="1"/>
</dbReference>
<protein>
    <recommendedName>
        <fullName evidence="3">histidine kinase</fullName>
        <ecNumber evidence="3">2.7.13.3</ecNumber>
    </recommendedName>
</protein>
<comment type="caution">
    <text evidence="14">The sequence shown here is derived from an EMBL/GenBank/DDBJ whole genome shotgun (WGS) entry which is preliminary data.</text>
</comment>
<feature type="domain" description="Histidine kinase" evidence="12">
    <location>
        <begin position="143"/>
        <end position="357"/>
    </location>
</feature>
<keyword evidence="6 11" id="KW-0812">Transmembrane</keyword>
<comment type="catalytic activity">
    <reaction evidence="1">
        <text>ATP + protein L-histidine = ADP + protein N-phospho-L-histidine.</text>
        <dbReference type="EC" id="2.7.13.3"/>
    </reaction>
</comment>
<evidence type="ECO:0000256" key="7">
    <source>
        <dbReference type="ARBA" id="ARBA00022777"/>
    </source>
</evidence>
<dbReference type="GO" id="GO:0016301">
    <property type="term" value="F:kinase activity"/>
    <property type="evidence" value="ECO:0007669"/>
    <property type="project" value="UniProtKB-KW"/>
</dbReference>
<dbReference type="InterPro" id="IPR005467">
    <property type="entry name" value="His_kinase_dom"/>
</dbReference>
<evidence type="ECO:0000256" key="4">
    <source>
        <dbReference type="ARBA" id="ARBA00022553"/>
    </source>
</evidence>
<evidence type="ECO:0000259" key="13">
    <source>
        <dbReference type="PROSITE" id="PS50885"/>
    </source>
</evidence>
<dbReference type="PROSITE" id="PS50109">
    <property type="entry name" value="HIS_KIN"/>
    <property type="match status" value="1"/>
</dbReference>
<dbReference type="InterPro" id="IPR003594">
    <property type="entry name" value="HATPase_dom"/>
</dbReference>
<accession>A0ABU4VMK2</accession>
<dbReference type="InterPro" id="IPR003660">
    <property type="entry name" value="HAMP_dom"/>
</dbReference>
<evidence type="ECO:0000256" key="10">
    <source>
        <dbReference type="ARBA" id="ARBA00023136"/>
    </source>
</evidence>
<evidence type="ECO:0000313" key="14">
    <source>
        <dbReference type="EMBL" id="MDX8152314.1"/>
    </source>
</evidence>
<dbReference type="InterPro" id="IPR003661">
    <property type="entry name" value="HisK_dim/P_dom"/>
</dbReference>
<dbReference type="PANTHER" id="PTHR45436:SF5">
    <property type="entry name" value="SENSOR HISTIDINE KINASE TRCS"/>
    <property type="match status" value="1"/>
</dbReference>
<name>A0ABU4VMK2_9ACTN</name>
<evidence type="ECO:0000256" key="1">
    <source>
        <dbReference type="ARBA" id="ARBA00000085"/>
    </source>
</evidence>
<proteinExistence type="predicted"/>
<evidence type="ECO:0000256" key="11">
    <source>
        <dbReference type="SAM" id="Phobius"/>
    </source>
</evidence>
<evidence type="ECO:0000256" key="9">
    <source>
        <dbReference type="ARBA" id="ARBA00023012"/>
    </source>
</evidence>
<feature type="transmembrane region" description="Helical" evidence="11">
    <location>
        <begin position="21"/>
        <end position="38"/>
    </location>
</feature>
<dbReference type="Pfam" id="PF02518">
    <property type="entry name" value="HATPase_c"/>
    <property type="match status" value="1"/>
</dbReference>
<keyword evidence="15" id="KW-1185">Reference proteome</keyword>
<dbReference type="Pfam" id="PF00512">
    <property type="entry name" value="HisKA"/>
    <property type="match status" value="1"/>
</dbReference>
<dbReference type="CDD" id="cd00075">
    <property type="entry name" value="HATPase"/>
    <property type="match status" value="1"/>
</dbReference>
<dbReference type="InterPro" id="IPR036097">
    <property type="entry name" value="HisK_dim/P_sf"/>
</dbReference>
<evidence type="ECO:0000313" key="15">
    <source>
        <dbReference type="Proteomes" id="UP001277761"/>
    </source>
</evidence>
<gene>
    <name evidence="14" type="ORF">SK069_11955</name>
</gene>
<dbReference type="Gene3D" id="6.10.340.10">
    <property type="match status" value="1"/>
</dbReference>
<dbReference type="PRINTS" id="PR00344">
    <property type="entry name" value="BCTRLSENSOR"/>
</dbReference>
<dbReference type="Gene3D" id="1.10.287.130">
    <property type="match status" value="1"/>
</dbReference>
<feature type="transmembrane region" description="Helical" evidence="11">
    <location>
        <begin position="58"/>
        <end position="81"/>
    </location>
</feature>